<protein>
    <recommendedName>
        <fullName evidence="5">Ferrochelatase</fullName>
    </recommendedName>
</protein>
<keyword evidence="1" id="KW-0472">Membrane</keyword>
<evidence type="ECO:0000256" key="1">
    <source>
        <dbReference type="SAM" id="Phobius"/>
    </source>
</evidence>
<keyword evidence="1" id="KW-1133">Transmembrane helix</keyword>
<evidence type="ECO:0000313" key="4">
    <source>
        <dbReference type="Proteomes" id="UP001239680"/>
    </source>
</evidence>
<sequence length="63" mass="6201">MNKAFILASALSVSASAAFAGGPVIIHDDAPVVVVEEKPRSGSFLPLLLGVVIIGAVVAGNGS</sequence>
<dbReference type="Proteomes" id="UP001239680">
    <property type="component" value="Unassembled WGS sequence"/>
</dbReference>
<evidence type="ECO:0008006" key="5">
    <source>
        <dbReference type="Google" id="ProtNLM"/>
    </source>
</evidence>
<keyword evidence="2" id="KW-0732">Signal</keyword>
<accession>A0ABU0VTU6</accession>
<gene>
    <name evidence="3" type="ORF">Q9295_02035</name>
</gene>
<evidence type="ECO:0000313" key="3">
    <source>
        <dbReference type="EMBL" id="MDQ2065139.1"/>
    </source>
</evidence>
<keyword evidence="1" id="KW-0812">Transmembrane</keyword>
<feature type="signal peptide" evidence="2">
    <location>
        <begin position="1"/>
        <end position="20"/>
    </location>
</feature>
<feature type="chain" id="PRO_5045960086" description="Ferrochelatase" evidence="2">
    <location>
        <begin position="21"/>
        <end position="63"/>
    </location>
</feature>
<keyword evidence="4" id="KW-1185">Reference proteome</keyword>
<dbReference type="RefSeq" id="WP_306678834.1">
    <property type="nucleotide sequence ID" value="NZ_JAVDBT010000002.1"/>
</dbReference>
<organism evidence="3 4">
    <name type="scientific">Pseudogemmobacter lacusdianii</name>
    <dbReference type="NCBI Taxonomy" id="3069608"/>
    <lineage>
        <taxon>Bacteria</taxon>
        <taxon>Pseudomonadati</taxon>
        <taxon>Pseudomonadota</taxon>
        <taxon>Alphaproteobacteria</taxon>
        <taxon>Rhodobacterales</taxon>
        <taxon>Paracoccaceae</taxon>
        <taxon>Pseudogemmobacter</taxon>
    </lineage>
</organism>
<reference evidence="3 4" key="1">
    <citation type="submission" date="2023-08" db="EMBL/GenBank/DDBJ databases">
        <title>Characterization of two Paracoccaceae strains isolated from Phycosphere and proposal of Xinfangfangia lacusdiani sp. nov.</title>
        <authorList>
            <person name="Deng Y."/>
            <person name="Zhang Y.Q."/>
        </authorList>
    </citation>
    <scope>NUCLEOTIDE SEQUENCE [LARGE SCALE GENOMIC DNA]</scope>
    <source>
        <strain evidence="3 4">CPCC 101601</strain>
    </source>
</reference>
<comment type="caution">
    <text evidence="3">The sequence shown here is derived from an EMBL/GenBank/DDBJ whole genome shotgun (WGS) entry which is preliminary data.</text>
</comment>
<feature type="transmembrane region" description="Helical" evidence="1">
    <location>
        <begin position="44"/>
        <end position="62"/>
    </location>
</feature>
<evidence type="ECO:0000256" key="2">
    <source>
        <dbReference type="SAM" id="SignalP"/>
    </source>
</evidence>
<dbReference type="EMBL" id="JAVDBT010000002">
    <property type="protein sequence ID" value="MDQ2065139.1"/>
    <property type="molecule type" value="Genomic_DNA"/>
</dbReference>
<proteinExistence type="predicted"/>
<name>A0ABU0VTU6_9RHOB</name>